<feature type="non-terminal residue" evidence="1">
    <location>
        <position position="1"/>
    </location>
</feature>
<organism evidence="1 2">
    <name type="scientific">Racocetra fulgida</name>
    <dbReference type="NCBI Taxonomy" id="60492"/>
    <lineage>
        <taxon>Eukaryota</taxon>
        <taxon>Fungi</taxon>
        <taxon>Fungi incertae sedis</taxon>
        <taxon>Mucoromycota</taxon>
        <taxon>Glomeromycotina</taxon>
        <taxon>Glomeromycetes</taxon>
        <taxon>Diversisporales</taxon>
        <taxon>Gigasporaceae</taxon>
        <taxon>Racocetra</taxon>
    </lineage>
</organism>
<dbReference type="GO" id="GO:0031982">
    <property type="term" value="C:vesicle"/>
    <property type="evidence" value="ECO:0007669"/>
    <property type="project" value="TreeGrafter"/>
</dbReference>
<proteinExistence type="predicted"/>
<sequence>AEKLRCKDQVDQKLMQWKGGKETNIRALISSLDTVLWEGLGWKTIGLHELVTPAQVKIKCMKAIGKVHPDKLQLNKDL</sequence>
<name>A0A9N9NXQ8_9GLOM</name>
<comment type="caution">
    <text evidence="1">The sequence shown here is derived from an EMBL/GenBank/DDBJ whole genome shotgun (WGS) entry which is preliminary data.</text>
</comment>
<dbReference type="PANTHER" id="PTHR23172">
    <property type="entry name" value="AUXILIN/CYCLIN G-ASSOCIATED KINASE-RELATED"/>
    <property type="match status" value="1"/>
</dbReference>
<evidence type="ECO:0000313" key="1">
    <source>
        <dbReference type="EMBL" id="CAG8783216.1"/>
    </source>
</evidence>
<accession>A0A9N9NXQ8</accession>
<dbReference type="GO" id="GO:0005737">
    <property type="term" value="C:cytoplasm"/>
    <property type="evidence" value="ECO:0007669"/>
    <property type="project" value="TreeGrafter"/>
</dbReference>
<dbReference type="GO" id="GO:0030276">
    <property type="term" value="F:clathrin binding"/>
    <property type="evidence" value="ECO:0007669"/>
    <property type="project" value="TreeGrafter"/>
</dbReference>
<dbReference type="Proteomes" id="UP000789396">
    <property type="component" value="Unassembled WGS sequence"/>
</dbReference>
<keyword evidence="2" id="KW-1185">Reference proteome</keyword>
<evidence type="ECO:0000313" key="2">
    <source>
        <dbReference type="Proteomes" id="UP000789396"/>
    </source>
</evidence>
<reference evidence="1" key="1">
    <citation type="submission" date="2021-06" db="EMBL/GenBank/DDBJ databases">
        <authorList>
            <person name="Kallberg Y."/>
            <person name="Tangrot J."/>
            <person name="Rosling A."/>
        </authorList>
    </citation>
    <scope>NUCLEOTIDE SEQUENCE</scope>
    <source>
        <strain evidence="1">IN212</strain>
    </source>
</reference>
<dbReference type="PANTHER" id="PTHR23172:SF19">
    <property type="entry name" value="J DOMAIN-CONTAINING PROTEIN"/>
    <property type="match status" value="1"/>
</dbReference>
<dbReference type="GO" id="GO:0072318">
    <property type="term" value="P:clathrin coat disassembly"/>
    <property type="evidence" value="ECO:0007669"/>
    <property type="project" value="TreeGrafter"/>
</dbReference>
<dbReference type="InterPro" id="IPR036869">
    <property type="entry name" value="J_dom_sf"/>
</dbReference>
<dbReference type="OrthoDB" id="1717591at2759"/>
<dbReference type="AlphaFoldDB" id="A0A9N9NXQ8"/>
<dbReference type="SUPFAM" id="SSF46565">
    <property type="entry name" value="Chaperone J-domain"/>
    <property type="match status" value="1"/>
</dbReference>
<dbReference type="GO" id="GO:0072583">
    <property type="term" value="P:clathrin-dependent endocytosis"/>
    <property type="evidence" value="ECO:0007669"/>
    <property type="project" value="TreeGrafter"/>
</dbReference>
<dbReference type="EMBL" id="CAJVPZ010054497">
    <property type="protein sequence ID" value="CAG8783216.1"/>
    <property type="molecule type" value="Genomic_DNA"/>
</dbReference>
<gene>
    <name evidence="1" type="ORF">RFULGI_LOCUS16014</name>
</gene>
<protein>
    <submittedName>
        <fullName evidence="1">17927_t:CDS:1</fullName>
    </submittedName>
</protein>
<dbReference type="Gene3D" id="1.10.287.110">
    <property type="entry name" value="DnaJ domain"/>
    <property type="match status" value="1"/>
</dbReference>